<dbReference type="InterPro" id="IPR002010">
    <property type="entry name" value="T3SS_IM_R"/>
</dbReference>
<evidence type="ECO:0000256" key="3">
    <source>
        <dbReference type="ARBA" id="ARBA00022475"/>
    </source>
</evidence>
<comment type="caution">
    <text evidence="8">The sequence shown here is derived from an EMBL/GenBank/DDBJ whole genome shotgun (WGS) entry which is preliminary data.</text>
</comment>
<protein>
    <submittedName>
        <fullName evidence="8">EscT/YscT/HrcT family type III secretion system export apparatus protein</fullName>
    </submittedName>
</protein>
<evidence type="ECO:0000256" key="7">
    <source>
        <dbReference type="RuleBase" id="RU362072"/>
    </source>
</evidence>
<evidence type="ECO:0000256" key="4">
    <source>
        <dbReference type="ARBA" id="ARBA00022692"/>
    </source>
</evidence>
<dbReference type="Pfam" id="PF01311">
    <property type="entry name" value="Bac_export_1"/>
    <property type="match status" value="1"/>
</dbReference>
<evidence type="ECO:0000256" key="2">
    <source>
        <dbReference type="ARBA" id="ARBA00009772"/>
    </source>
</evidence>
<keyword evidence="4 7" id="KW-0812">Transmembrane</keyword>
<dbReference type="NCBIfam" id="TIGR01401">
    <property type="entry name" value="fliR_like_III"/>
    <property type="match status" value="1"/>
</dbReference>
<dbReference type="GO" id="GO:0006605">
    <property type="term" value="P:protein targeting"/>
    <property type="evidence" value="ECO:0007669"/>
    <property type="project" value="UniProtKB-UniRule"/>
</dbReference>
<feature type="transmembrane region" description="Helical" evidence="7">
    <location>
        <begin position="76"/>
        <end position="101"/>
    </location>
</feature>
<reference evidence="8 9" key="1">
    <citation type="submission" date="2018-02" db="EMBL/GenBank/DDBJ databases">
        <title>The draft genome of Phyllobacterium myrsinacearum DSM5892.</title>
        <authorList>
            <person name="Li L."/>
            <person name="Liu L."/>
            <person name="Zhang X."/>
            <person name="Wang T."/>
        </authorList>
    </citation>
    <scope>NUCLEOTIDE SEQUENCE [LARGE SCALE GENOMIC DNA]</scope>
    <source>
        <strain evidence="8 9">DSM 5892</strain>
    </source>
</reference>
<dbReference type="AlphaFoldDB" id="A0A2S9JPB3"/>
<feature type="transmembrane region" description="Helical" evidence="7">
    <location>
        <begin position="12"/>
        <end position="39"/>
    </location>
</feature>
<comment type="similarity">
    <text evidence="2 7">Belongs to the FliR/MopE/SpaR family.</text>
</comment>
<feature type="transmembrane region" description="Helical" evidence="7">
    <location>
        <begin position="226"/>
        <end position="247"/>
    </location>
</feature>
<feature type="transmembrane region" description="Helical" evidence="7">
    <location>
        <begin position="192"/>
        <end position="214"/>
    </location>
</feature>
<organism evidence="8 9">
    <name type="scientific">Phyllobacterium myrsinacearum</name>
    <dbReference type="NCBI Taxonomy" id="28101"/>
    <lineage>
        <taxon>Bacteria</taxon>
        <taxon>Pseudomonadati</taxon>
        <taxon>Pseudomonadota</taxon>
        <taxon>Alphaproteobacteria</taxon>
        <taxon>Hyphomicrobiales</taxon>
        <taxon>Phyllobacteriaceae</taxon>
        <taxon>Phyllobacterium</taxon>
    </lineage>
</organism>
<dbReference type="PANTHER" id="PTHR30065">
    <property type="entry name" value="FLAGELLAR BIOSYNTHETIC PROTEIN FLIR"/>
    <property type="match status" value="1"/>
</dbReference>
<dbReference type="GO" id="GO:0005886">
    <property type="term" value="C:plasma membrane"/>
    <property type="evidence" value="ECO:0007669"/>
    <property type="project" value="UniProtKB-SubCell"/>
</dbReference>
<dbReference type="EMBL" id="PVBT01000002">
    <property type="protein sequence ID" value="PRD54999.1"/>
    <property type="molecule type" value="Genomic_DNA"/>
</dbReference>
<keyword evidence="3 7" id="KW-1003">Cell membrane</keyword>
<evidence type="ECO:0000256" key="1">
    <source>
        <dbReference type="ARBA" id="ARBA00004651"/>
    </source>
</evidence>
<evidence type="ECO:0000313" key="9">
    <source>
        <dbReference type="Proteomes" id="UP000238563"/>
    </source>
</evidence>
<accession>A0A2S9JPB3</accession>
<sequence length="288" mass="30597">MDAATTTTSLLDLAYPFITAAAIAVARALGMIVVTPAFIRLGLTGLIRSGVAVAICIPAIPGVLNSLLLEGQLSSLVIAGLLIKEAIVGIIIGIAFGIPFWGAEVAGDLVDLQRGSTSAQLVDPLQVGEASITATLFVFALLALFFMSGGFLLLVDGFYKSYQLWPAAEFLPVLGQQAALALLGVLDRIMQIAVLLIAPLVIALLLADIMLAYISRMAPQLHVFDLSLAIKNMLFSLLIVFYISYLVPYMVSELKDLRGTFDIMHSLVANSPAKAVDSKSDQDVFGQQ</sequence>
<evidence type="ECO:0000256" key="6">
    <source>
        <dbReference type="ARBA" id="ARBA00023136"/>
    </source>
</evidence>
<dbReference type="PANTHER" id="PTHR30065:SF1">
    <property type="entry name" value="SURFACE PRESENTATION OF ANTIGENS PROTEIN SPAR"/>
    <property type="match status" value="1"/>
</dbReference>
<keyword evidence="9" id="KW-1185">Reference proteome</keyword>
<feature type="transmembrane region" description="Helical" evidence="7">
    <location>
        <begin position="45"/>
        <end position="64"/>
    </location>
</feature>
<dbReference type="Proteomes" id="UP000238563">
    <property type="component" value="Unassembled WGS sequence"/>
</dbReference>
<keyword evidence="6 7" id="KW-0472">Membrane</keyword>
<evidence type="ECO:0000313" key="8">
    <source>
        <dbReference type="EMBL" id="PRD54999.1"/>
    </source>
</evidence>
<dbReference type="PRINTS" id="PR00953">
    <property type="entry name" value="TYPE3IMRPROT"/>
</dbReference>
<comment type="subcellular location">
    <subcellularLocation>
        <location evidence="1 7">Cell membrane</location>
        <topology evidence="1 7">Multi-pass membrane protein</topology>
    </subcellularLocation>
</comment>
<name>A0A2S9JPB3_9HYPH</name>
<evidence type="ECO:0000256" key="5">
    <source>
        <dbReference type="ARBA" id="ARBA00022989"/>
    </source>
</evidence>
<dbReference type="RefSeq" id="WP_105733229.1">
    <property type="nucleotide sequence ID" value="NZ_PVBT01000002.1"/>
</dbReference>
<proteinExistence type="inferred from homology"/>
<feature type="transmembrane region" description="Helical" evidence="7">
    <location>
        <begin position="132"/>
        <end position="155"/>
    </location>
</feature>
<gene>
    <name evidence="8" type="ORF">C5750_07325</name>
</gene>
<keyword evidence="5 7" id="KW-1133">Transmembrane helix</keyword>
<dbReference type="OrthoDB" id="9807748at2"/>
<dbReference type="InterPro" id="IPR006304">
    <property type="entry name" value="T3SS_SpaR/YscT"/>
</dbReference>